<gene>
    <name evidence="3" type="ORF">GTP81_08385</name>
</gene>
<dbReference type="EMBL" id="WWCV01000011">
    <property type="protein sequence ID" value="MYN16768.1"/>
    <property type="molecule type" value="Genomic_DNA"/>
</dbReference>
<dbReference type="NCBIfam" id="TIGR01845">
    <property type="entry name" value="outer_NodT"/>
    <property type="match status" value="1"/>
</dbReference>
<keyword evidence="2" id="KW-0812">Transmembrane</keyword>
<accession>A0A845HDP4</accession>
<comment type="caution">
    <text evidence="3">The sequence shown here is derived from an EMBL/GenBank/DDBJ whole genome shotgun (WGS) entry which is preliminary data.</text>
</comment>
<evidence type="ECO:0000313" key="3">
    <source>
        <dbReference type="EMBL" id="MYN16768.1"/>
    </source>
</evidence>
<reference evidence="3 4" key="1">
    <citation type="submission" date="2019-12" db="EMBL/GenBank/DDBJ databases">
        <title>Novel species isolated from a subtropical stream in China.</title>
        <authorList>
            <person name="Lu H."/>
        </authorList>
    </citation>
    <scope>NUCLEOTIDE SEQUENCE [LARGE SCALE GENOMIC DNA]</scope>
    <source>
        <strain evidence="3 4">FT107W</strain>
    </source>
</reference>
<sequence length="495" mass="52612">MLGKNDTPRQRLALAYTGAILLCGCAAGPDYVRPATPSVRAYTTDATVSIMVADGQQQRLDRGAAVDGSWWRLFGSKPLDEAVQQSIVANPSLQSAEANLRQSQESLKAGHGVFYPSIDAGFSFARQMNSPYRLGIAGGAGVFNLYTLGATVAYALDVFGGQRRTVEGLAAQADKQRFSAVAAYLALTGNIVNASIARAAYEAQIRATMGAIILQEEQLAIARARASAGVAPYTNALAIESELANTRATIPPLQQKADQAAHLLASLAGRSPGQWRAPTIEFDALSLPRVLPLSLPSALVRQRPDILAAEAQLHAASANVGVATAAMLPTFTIDASYGTSANRFGDLGSREGRFWNVGPSIDAPVFRGGTLARQRRAAIEGYRKAQADYRQTVLSAFVQVADALTALEHDAASVQAQAQALDAARQTMGLLEANYRAGVIGYLELLVADVQFRQAQIAYLQARAQRYQDTTALFLALGGGWWSDSALPTSMRTPP</sequence>
<dbReference type="InterPro" id="IPR003423">
    <property type="entry name" value="OMP_efflux"/>
</dbReference>
<keyword evidence="2" id="KW-0564">Palmitate</keyword>
<keyword evidence="4" id="KW-1185">Reference proteome</keyword>
<evidence type="ECO:0000313" key="4">
    <source>
        <dbReference type="Proteomes" id="UP000484875"/>
    </source>
</evidence>
<dbReference type="GO" id="GO:0005886">
    <property type="term" value="C:plasma membrane"/>
    <property type="evidence" value="ECO:0007669"/>
    <property type="project" value="UniProtKB-SubCell"/>
</dbReference>
<dbReference type="RefSeq" id="WP_161089451.1">
    <property type="nucleotide sequence ID" value="NZ_WWCV01000011.1"/>
</dbReference>
<keyword evidence="2" id="KW-0449">Lipoprotein</keyword>
<name>A0A845HDP4_9BURK</name>
<dbReference type="Gene3D" id="1.20.1600.10">
    <property type="entry name" value="Outer membrane efflux proteins (OEP)"/>
    <property type="match status" value="1"/>
</dbReference>
<dbReference type="InterPro" id="IPR010131">
    <property type="entry name" value="MdtP/NodT-like"/>
</dbReference>
<dbReference type="Pfam" id="PF02321">
    <property type="entry name" value="OEP"/>
    <property type="match status" value="2"/>
</dbReference>
<keyword evidence="2" id="KW-1134">Transmembrane beta strand</keyword>
<organism evidence="3 4">
    <name type="scientific">Duganella vulcania</name>
    <dbReference type="NCBI Taxonomy" id="2692166"/>
    <lineage>
        <taxon>Bacteria</taxon>
        <taxon>Pseudomonadati</taxon>
        <taxon>Pseudomonadota</taxon>
        <taxon>Betaproteobacteria</taxon>
        <taxon>Burkholderiales</taxon>
        <taxon>Oxalobacteraceae</taxon>
        <taxon>Telluria group</taxon>
        <taxon>Duganella</taxon>
    </lineage>
</organism>
<protein>
    <submittedName>
        <fullName evidence="3">Efflux transporter outer membrane subunit</fullName>
    </submittedName>
</protein>
<comment type="similarity">
    <text evidence="1 2">Belongs to the outer membrane factor (OMF) (TC 1.B.17) family.</text>
</comment>
<dbReference type="PROSITE" id="PS51257">
    <property type="entry name" value="PROKAR_LIPOPROTEIN"/>
    <property type="match status" value="1"/>
</dbReference>
<evidence type="ECO:0000256" key="1">
    <source>
        <dbReference type="ARBA" id="ARBA00007613"/>
    </source>
</evidence>
<comment type="subcellular location">
    <subcellularLocation>
        <location evidence="2">Cell membrane</location>
        <topology evidence="2">Lipid-anchor</topology>
    </subcellularLocation>
</comment>
<dbReference type="PANTHER" id="PTHR30203">
    <property type="entry name" value="OUTER MEMBRANE CATION EFFLUX PROTEIN"/>
    <property type="match status" value="1"/>
</dbReference>
<keyword evidence="2" id="KW-0472">Membrane</keyword>
<dbReference type="PANTHER" id="PTHR30203:SF33">
    <property type="entry name" value="BLR4455 PROTEIN"/>
    <property type="match status" value="1"/>
</dbReference>
<dbReference type="SUPFAM" id="SSF56954">
    <property type="entry name" value="Outer membrane efflux proteins (OEP)"/>
    <property type="match status" value="1"/>
</dbReference>
<dbReference type="Proteomes" id="UP000484875">
    <property type="component" value="Unassembled WGS sequence"/>
</dbReference>
<dbReference type="GO" id="GO:0015562">
    <property type="term" value="F:efflux transmembrane transporter activity"/>
    <property type="evidence" value="ECO:0007669"/>
    <property type="project" value="InterPro"/>
</dbReference>
<dbReference type="Gene3D" id="2.20.200.10">
    <property type="entry name" value="Outer membrane efflux proteins (OEP)"/>
    <property type="match status" value="1"/>
</dbReference>
<evidence type="ECO:0000256" key="2">
    <source>
        <dbReference type="RuleBase" id="RU362097"/>
    </source>
</evidence>
<dbReference type="AlphaFoldDB" id="A0A845HDP4"/>
<proteinExistence type="inferred from homology"/>